<proteinExistence type="predicted"/>
<evidence type="ECO:0000256" key="2">
    <source>
        <dbReference type="SAM" id="Phobius"/>
    </source>
</evidence>
<name>A0A841L4G0_9FIRM</name>
<keyword evidence="4" id="KW-1185">Reference proteome</keyword>
<gene>
    <name evidence="3" type="ORF">HNQ80_003334</name>
</gene>
<feature type="transmembrane region" description="Helical" evidence="2">
    <location>
        <begin position="6"/>
        <end position="28"/>
    </location>
</feature>
<evidence type="ECO:0000313" key="3">
    <source>
        <dbReference type="EMBL" id="MBB6217215.1"/>
    </source>
</evidence>
<protein>
    <submittedName>
        <fullName evidence="3">Putative secreted protein with C-terminal beta-propeller domain</fullName>
    </submittedName>
</protein>
<comment type="caution">
    <text evidence="3">The sequence shown here is derived from an EMBL/GenBank/DDBJ whole genome shotgun (WGS) entry which is preliminary data.</text>
</comment>
<dbReference type="EMBL" id="JACHEN010000021">
    <property type="protein sequence ID" value="MBB6217215.1"/>
    <property type="molecule type" value="Genomic_DNA"/>
</dbReference>
<organism evidence="3 4">
    <name type="scientific">Anaerosolibacter carboniphilus</name>
    <dbReference type="NCBI Taxonomy" id="1417629"/>
    <lineage>
        <taxon>Bacteria</taxon>
        <taxon>Bacillati</taxon>
        <taxon>Bacillota</taxon>
        <taxon>Clostridia</taxon>
        <taxon>Peptostreptococcales</taxon>
        <taxon>Thermotaleaceae</taxon>
        <taxon>Anaerosolibacter</taxon>
    </lineage>
</organism>
<accession>A0A841L4G0</accession>
<dbReference type="RefSeq" id="WP_184311717.1">
    <property type="nucleotide sequence ID" value="NZ_JACHEN010000021.1"/>
</dbReference>
<feature type="coiled-coil region" evidence="1">
    <location>
        <begin position="52"/>
        <end position="110"/>
    </location>
</feature>
<keyword evidence="2" id="KW-0472">Membrane</keyword>
<reference evidence="3 4" key="1">
    <citation type="submission" date="2020-08" db="EMBL/GenBank/DDBJ databases">
        <title>Genomic Encyclopedia of Type Strains, Phase IV (KMG-IV): sequencing the most valuable type-strain genomes for metagenomic binning, comparative biology and taxonomic classification.</title>
        <authorList>
            <person name="Goeker M."/>
        </authorList>
    </citation>
    <scope>NUCLEOTIDE SEQUENCE [LARGE SCALE GENOMIC DNA]</scope>
    <source>
        <strain evidence="3 4">DSM 103526</strain>
    </source>
</reference>
<dbReference type="AlphaFoldDB" id="A0A841L4G0"/>
<keyword evidence="2" id="KW-0812">Transmembrane</keyword>
<evidence type="ECO:0000313" key="4">
    <source>
        <dbReference type="Proteomes" id="UP000579281"/>
    </source>
</evidence>
<keyword evidence="2" id="KW-1133">Transmembrane helix</keyword>
<sequence length="115" mass="13159">MRNRMFIYLIIGALLGGIAGSLTTLGVLQYKLKHDSGALVKEIIIEQKDVIIVELREEVEKELDQMINARKAEILGEVRKTMEDVIGEKKQNLNQEIEKAIDDYIKMKLKNIFSN</sequence>
<evidence type="ECO:0000256" key="1">
    <source>
        <dbReference type="SAM" id="Coils"/>
    </source>
</evidence>
<dbReference type="Proteomes" id="UP000579281">
    <property type="component" value="Unassembled WGS sequence"/>
</dbReference>
<keyword evidence="1" id="KW-0175">Coiled coil</keyword>